<evidence type="ECO:0000313" key="3">
    <source>
        <dbReference type="EMBL" id="KAG6571607.1"/>
    </source>
</evidence>
<dbReference type="GO" id="GO:0005634">
    <property type="term" value="C:nucleus"/>
    <property type="evidence" value="ECO:0007669"/>
    <property type="project" value="UniProtKB-SubCell"/>
</dbReference>
<dbReference type="PANTHER" id="PTHR31989">
    <property type="entry name" value="NAC DOMAIN-CONTAINING PROTEIN 82-RELATED"/>
    <property type="match status" value="1"/>
</dbReference>
<comment type="subcellular location">
    <subcellularLocation>
        <location evidence="1">Nucleus</location>
    </subcellularLocation>
</comment>
<reference evidence="3 4" key="1">
    <citation type="journal article" date="2021" name="Hortic Res">
        <title>The domestication of Cucurbita argyrosperma as revealed by the genome of its wild relative.</title>
        <authorList>
            <person name="Barrera-Redondo J."/>
            <person name="Sanchez-de la Vega G."/>
            <person name="Aguirre-Liguori J.A."/>
            <person name="Castellanos-Morales G."/>
            <person name="Gutierrez-Guerrero Y.T."/>
            <person name="Aguirre-Dugua X."/>
            <person name="Aguirre-Planter E."/>
            <person name="Tenaillon M.I."/>
            <person name="Lira-Saade R."/>
            <person name="Eguiarte L.E."/>
        </authorList>
    </citation>
    <scope>NUCLEOTIDE SEQUENCE [LARGE SCALE GENOMIC DNA]</scope>
    <source>
        <strain evidence="3">JBR-2021</strain>
    </source>
</reference>
<dbReference type="AlphaFoldDB" id="A0AAV6LXQ4"/>
<evidence type="ECO:0000259" key="2">
    <source>
        <dbReference type="PROSITE" id="PS51005"/>
    </source>
</evidence>
<evidence type="ECO:0000256" key="1">
    <source>
        <dbReference type="ARBA" id="ARBA00004123"/>
    </source>
</evidence>
<accession>A0AAV6LXQ4</accession>
<dbReference type="Proteomes" id="UP000685013">
    <property type="component" value="Chromosome 19"/>
</dbReference>
<dbReference type="InterPro" id="IPR003441">
    <property type="entry name" value="NAC-dom"/>
</dbReference>
<dbReference type="GO" id="GO:0006355">
    <property type="term" value="P:regulation of DNA-templated transcription"/>
    <property type="evidence" value="ECO:0007669"/>
    <property type="project" value="InterPro"/>
</dbReference>
<keyword evidence="4" id="KW-1185">Reference proteome</keyword>
<dbReference type="PROSITE" id="PS51005">
    <property type="entry name" value="NAC"/>
    <property type="match status" value="1"/>
</dbReference>
<evidence type="ECO:0000313" key="4">
    <source>
        <dbReference type="Proteomes" id="UP000685013"/>
    </source>
</evidence>
<dbReference type="Pfam" id="PF02365">
    <property type="entry name" value="NAM"/>
    <property type="match status" value="1"/>
</dbReference>
<feature type="non-terminal residue" evidence="3">
    <location>
        <position position="1"/>
    </location>
</feature>
<sequence length="248" mass="28960">MDSHDCPLLPVGVRFRPTDQQLLQYLQWKIHDQPYFKRAVLDCDLYGEMEPWEIWLRFGGTDGEDLYFFTKLKRSTNNSGRLSAHINRKVGLANGTWSGENSTDPIFAAKTDKTIIGYRKRFRYENAQLPEHHGEWIMHEYSLHQDSIQQAVDSNYVLCRFKKNERLKRKLQKKRGRGAETCNSQREDMTTLNFSYFARLGEANETTVGQRNTGGEIGGNSCKFFSVQNSKPFHFRKRRFIFRCLGSP</sequence>
<dbReference type="GO" id="GO:0003677">
    <property type="term" value="F:DNA binding"/>
    <property type="evidence" value="ECO:0007669"/>
    <property type="project" value="InterPro"/>
</dbReference>
<feature type="domain" description="NAC" evidence="2">
    <location>
        <begin position="9"/>
        <end position="164"/>
    </location>
</feature>
<organism evidence="3 4">
    <name type="scientific">Cucurbita argyrosperma subsp. sororia</name>
    <dbReference type="NCBI Taxonomy" id="37648"/>
    <lineage>
        <taxon>Eukaryota</taxon>
        <taxon>Viridiplantae</taxon>
        <taxon>Streptophyta</taxon>
        <taxon>Embryophyta</taxon>
        <taxon>Tracheophyta</taxon>
        <taxon>Spermatophyta</taxon>
        <taxon>Magnoliopsida</taxon>
        <taxon>eudicotyledons</taxon>
        <taxon>Gunneridae</taxon>
        <taxon>Pentapetalae</taxon>
        <taxon>rosids</taxon>
        <taxon>fabids</taxon>
        <taxon>Cucurbitales</taxon>
        <taxon>Cucurbitaceae</taxon>
        <taxon>Cucurbiteae</taxon>
        <taxon>Cucurbita</taxon>
    </lineage>
</organism>
<protein>
    <submittedName>
        <fullName evidence="3">NAC domain-containing protein 68</fullName>
    </submittedName>
</protein>
<dbReference type="EMBL" id="JAGKQH010000019">
    <property type="protein sequence ID" value="KAG6571607.1"/>
    <property type="molecule type" value="Genomic_DNA"/>
</dbReference>
<name>A0AAV6LXQ4_9ROSI</name>
<proteinExistence type="predicted"/>
<gene>
    <name evidence="3" type="primary">NAC068</name>
    <name evidence="3" type="ORF">SDJN03_28335</name>
</gene>
<comment type="caution">
    <text evidence="3">The sequence shown here is derived from an EMBL/GenBank/DDBJ whole genome shotgun (WGS) entry which is preliminary data.</text>
</comment>